<dbReference type="SMART" id="SM01111">
    <property type="entry name" value="CVNH"/>
    <property type="match status" value="1"/>
</dbReference>
<feature type="signal peptide" evidence="1">
    <location>
        <begin position="1"/>
        <end position="17"/>
    </location>
</feature>
<evidence type="ECO:0000313" key="4">
    <source>
        <dbReference type="Proteomes" id="UP000319732"/>
    </source>
</evidence>
<protein>
    <submittedName>
        <fullName evidence="3">Cyanovirin</fullName>
    </submittedName>
</protein>
<dbReference type="EMBL" id="VHSG01000012">
    <property type="protein sequence ID" value="TQV78879.1"/>
    <property type="molecule type" value="Genomic_DNA"/>
</dbReference>
<evidence type="ECO:0000313" key="3">
    <source>
        <dbReference type="EMBL" id="TQV78879.1"/>
    </source>
</evidence>
<proteinExistence type="predicted"/>
<keyword evidence="4" id="KW-1185">Reference proteome</keyword>
<accession>A0A545TNS9</accession>
<dbReference type="Proteomes" id="UP000319732">
    <property type="component" value="Unassembled WGS sequence"/>
</dbReference>
<reference evidence="3 4" key="1">
    <citation type="submission" date="2019-06" db="EMBL/GenBank/DDBJ databases">
        <title>Whole genome sequence for Cellvibrionaceae sp. R142.</title>
        <authorList>
            <person name="Wang G."/>
        </authorList>
    </citation>
    <scope>NUCLEOTIDE SEQUENCE [LARGE SCALE GENOMIC DNA]</scope>
    <source>
        <strain evidence="3 4">R142</strain>
    </source>
</reference>
<comment type="caution">
    <text evidence="3">The sequence shown here is derived from an EMBL/GenBank/DDBJ whole genome shotgun (WGS) entry which is preliminary data.</text>
</comment>
<dbReference type="SUPFAM" id="SSF51322">
    <property type="entry name" value="Cyanovirin-N"/>
    <property type="match status" value="1"/>
</dbReference>
<organism evidence="3 4">
    <name type="scientific">Exilibacterium tricleocarpae</name>
    <dbReference type="NCBI Taxonomy" id="2591008"/>
    <lineage>
        <taxon>Bacteria</taxon>
        <taxon>Pseudomonadati</taxon>
        <taxon>Pseudomonadota</taxon>
        <taxon>Gammaproteobacteria</taxon>
        <taxon>Cellvibrionales</taxon>
        <taxon>Cellvibrionaceae</taxon>
        <taxon>Exilibacterium</taxon>
    </lineage>
</organism>
<dbReference type="OrthoDB" id="512249at2"/>
<evidence type="ECO:0000256" key="1">
    <source>
        <dbReference type="SAM" id="SignalP"/>
    </source>
</evidence>
<name>A0A545TNS9_9GAMM</name>
<feature type="domain" description="Cyanovirin-N" evidence="2">
    <location>
        <begin position="19"/>
        <end position="125"/>
    </location>
</feature>
<dbReference type="AlphaFoldDB" id="A0A545TNS9"/>
<keyword evidence="1" id="KW-0732">Signal</keyword>
<gene>
    <name evidence="3" type="ORF">FKG94_12735</name>
</gene>
<dbReference type="InterPro" id="IPR036673">
    <property type="entry name" value="Cyanovirin-N_sf"/>
</dbReference>
<feature type="chain" id="PRO_5021998542" evidence="1">
    <location>
        <begin position="18"/>
        <end position="127"/>
    </location>
</feature>
<sequence length="127" mass="13894">MKFLVFLVALMPSLVFAGGFDRSCWNIRLKNSCTYQHYCNLGATCKRKNGTANAEAWINLTNHIGNSDGYLARNSSGFSSTCQEVQLSGTRLDAICIRRSGQLAEQYSAAGLADCIANRDGNLVWSC</sequence>
<dbReference type="Gene3D" id="2.30.60.10">
    <property type="entry name" value="Cyanovirin-N"/>
    <property type="match status" value="1"/>
</dbReference>
<dbReference type="Pfam" id="PF08881">
    <property type="entry name" value="CVNH"/>
    <property type="match status" value="1"/>
</dbReference>
<dbReference type="InterPro" id="IPR011058">
    <property type="entry name" value="Cyanovirin-N"/>
</dbReference>
<evidence type="ECO:0000259" key="2">
    <source>
        <dbReference type="SMART" id="SM01111"/>
    </source>
</evidence>